<sequence>MTSVRRKLLSVHHLSMDFPQQHSVLNVLNDISFDVYQGETLGLVGESGCGKTTLGRCLMRMYQPTRGSVLYQPDDHSEAVDLCKVNGAALRQTHRQIRMVFQDPWSSLNPRMTVFDIIAEPLKNQRPRMARSEMEDRVASMMLRVGLRPELMSRYPYAFSGGQRQRVGIARALVVEPRLVVADEAVSALDVSIRAQILNLLADLKEELNLTYIFISHDLGVVRHICDRVAVMYAGELVELADTNQLYGSPGHPYTEALISAVPRPDPRLRSAGSQRKILRGEVPDVAHRPTGCVFHPRCLYASEACRTDAPELGADHEQHLARCLRRDELTLTGV</sequence>
<dbReference type="InterPro" id="IPR003593">
    <property type="entry name" value="AAA+_ATPase"/>
</dbReference>
<dbReference type="KEGG" id="gsn:YC6258_05945"/>
<name>A0A0C5W5T8_9GAMM</name>
<dbReference type="PANTHER" id="PTHR43776">
    <property type="entry name" value="TRANSPORT ATP-BINDING PROTEIN"/>
    <property type="match status" value="1"/>
</dbReference>
<dbReference type="InterPro" id="IPR003439">
    <property type="entry name" value="ABC_transporter-like_ATP-bd"/>
</dbReference>
<keyword evidence="2" id="KW-0813">Transport</keyword>
<dbReference type="OrthoDB" id="9784450at2"/>
<dbReference type="Pfam" id="PF00005">
    <property type="entry name" value="ABC_tran"/>
    <property type="match status" value="1"/>
</dbReference>
<dbReference type="Pfam" id="PF08352">
    <property type="entry name" value="oligo_HPY"/>
    <property type="match status" value="1"/>
</dbReference>
<accession>A0A0C5W5T8</accession>
<evidence type="ECO:0000256" key="2">
    <source>
        <dbReference type="ARBA" id="ARBA00022448"/>
    </source>
</evidence>
<dbReference type="STRING" id="1445510.YC6258_05945"/>
<dbReference type="GO" id="GO:0015833">
    <property type="term" value="P:peptide transport"/>
    <property type="evidence" value="ECO:0007669"/>
    <property type="project" value="InterPro"/>
</dbReference>
<dbReference type="GO" id="GO:0016887">
    <property type="term" value="F:ATP hydrolysis activity"/>
    <property type="evidence" value="ECO:0007669"/>
    <property type="project" value="InterPro"/>
</dbReference>
<keyword evidence="4" id="KW-0067">ATP-binding</keyword>
<evidence type="ECO:0000256" key="4">
    <source>
        <dbReference type="ARBA" id="ARBA00022840"/>
    </source>
</evidence>
<dbReference type="GO" id="GO:0005524">
    <property type="term" value="F:ATP binding"/>
    <property type="evidence" value="ECO:0007669"/>
    <property type="project" value="UniProtKB-KW"/>
</dbReference>
<protein>
    <submittedName>
        <fullName evidence="6">ABC-type oligopeptide transport system, ATPase component</fullName>
    </submittedName>
</protein>
<evidence type="ECO:0000313" key="6">
    <source>
        <dbReference type="EMBL" id="AJQ97969.1"/>
    </source>
</evidence>
<keyword evidence="7" id="KW-1185">Reference proteome</keyword>
<dbReference type="InterPro" id="IPR013563">
    <property type="entry name" value="Oligopep_ABC_C"/>
</dbReference>
<dbReference type="AlphaFoldDB" id="A0A0C5W5T8"/>
<dbReference type="Gene3D" id="3.40.50.300">
    <property type="entry name" value="P-loop containing nucleotide triphosphate hydrolases"/>
    <property type="match status" value="1"/>
</dbReference>
<dbReference type="InterPro" id="IPR017871">
    <property type="entry name" value="ABC_transporter-like_CS"/>
</dbReference>
<feature type="domain" description="ABC transporter" evidence="5">
    <location>
        <begin position="11"/>
        <end position="259"/>
    </location>
</feature>
<dbReference type="InterPro" id="IPR050319">
    <property type="entry name" value="ABC_transp_ATP-bind"/>
</dbReference>
<dbReference type="SUPFAM" id="SSF52540">
    <property type="entry name" value="P-loop containing nucleoside triphosphate hydrolases"/>
    <property type="match status" value="1"/>
</dbReference>
<reference evidence="6 7" key="1">
    <citation type="submission" date="2014-01" db="EMBL/GenBank/DDBJ databases">
        <title>Full genme sequencing of cellulolytic bacterium Gynuella sunshinyii YC6258T gen. nov., sp. nov.</title>
        <authorList>
            <person name="Khan H."/>
            <person name="Chung E.J."/>
            <person name="Chung Y.R."/>
        </authorList>
    </citation>
    <scope>NUCLEOTIDE SEQUENCE [LARGE SCALE GENOMIC DNA]</scope>
    <source>
        <strain evidence="6 7">YC6258</strain>
    </source>
</reference>
<keyword evidence="3" id="KW-0547">Nucleotide-binding</keyword>
<evidence type="ECO:0000259" key="5">
    <source>
        <dbReference type="PROSITE" id="PS50893"/>
    </source>
</evidence>
<dbReference type="GO" id="GO:0055085">
    <property type="term" value="P:transmembrane transport"/>
    <property type="evidence" value="ECO:0007669"/>
    <property type="project" value="UniProtKB-ARBA"/>
</dbReference>
<dbReference type="HOGENOM" id="CLU_000604_1_23_6"/>
<comment type="similarity">
    <text evidence="1">Belongs to the ABC transporter superfamily.</text>
</comment>
<evidence type="ECO:0000313" key="7">
    <source>
        <dbReference type="Proteomes" id="UP000032266"/>
    </source>
</evidence>
<dbReference type="RefSeq" id="WP_052830613.1">
    <property type="nucleotide sequence ID" value="NZ_CP007142.1"/>
</dbReference>
<dbReference type="NCBIfam" id="TIGR01727">
    <property type="entry name" value="oligo_HPY"/>
    <property type="match status" value="1"/>
</dbReference>
<dbReference type="SMART" id="SM00382">
    <property type="entry name" value="AAA"/>
    <property type="match status" value="1"/>
</dbReference>
<organism evidence="6 7">
    <name type="scientific">Gynuella sunshinyii YC6258</name>
    <dbReference type="NCBI Taxonomy" id="1445510"/>
    <lineage>
        <taxon>Bacteria</taxon>
        <taxon>Pseudomonadati</taxon>
        <taxon>Pseudomonadota</taxon>
        <taxon>Gammaproteobacteria</taxon>
        <taxon>Oceanospirillales</taxon>
        <taxon>Saccharospirillaceae</taxon>
        <taxon>Gynuella</taxon>
    </lineage>
</organism>
<dbReference type="Proteomes" id="UP000032266">
    <property type="component" value="Chromosome"/>
</dbReference>
<gene>
    <name evidence="6" type="ORF">YC6258_05945</name>
</gene>
<dbReference type="PROSITE" id="PS50893">
    <property type="entry name" value="ABC_TRANSPORTER_2"/>
    <property type="match status" value="1"/>
</dbReference>
<evidence type="ECO:0000256" key="3">
    <source>
        <dbReference type="ARBA" id="ARBA00022741"/>
    </source>
</evidence>
<evidence type="ECO:0000256" key="1">
    <source>
        <dbReference type="ARBA" id="ARBA00005417"/>
    </source>
</evidence>
<dbReference type="InterPro" id="IPR027417">
    <property type="entry name" value="P-loop_NTPase"/>
</dbReference>
<dbReference type="PANTHER" id="PTHR43776:SF7">
    <property type="entry name" value="D,D-DIPEPTIDE TRANSPORT ATP-BINDING PROTEIN DDPF-RELATED"/>
    <property type="match status" value="1"/>
</dbReference>
<dbReference type="PROSITE" id="PS00211">
    <property type="entry name" value="ABC_TRANSPORTER_1"/>
    <property type="match status" value="1"/>
</dbReference>
<dbReference type="CDD" id="cd03257">
    <property type="entry name" value="ABC_NikE_OppD_transporters"/>
    <property type="match status" value="1"/>
</dbReference>
<dbReference type="EMBL" id="CP007142">
    <property type="protein sequence ID" value="AJQ97969.1"/>
    <property type="molecule type" value="Genomic_DNA"/>
</dbReference>
<proteinExistence type="inferred from homology"/>
<dbReference type="FunFam" id="3.40.50.300:FF:000016">
    <property type="entry name" value="Oligopeptide ABC transporter ATP-binding component"/>
    <property type="match status" value="1"/>
</dbReference>